<dbReference type="AlphaFoldDB" id="W9H5S0"/>
<evidence type="ECO:0000313" key="2">
    <source>
        <dbReference type="EMBL" id="EWY41585.1"/>
    </source>
</evidence>
<dbReference type="PATRIC" id="fig|1385369.3.peg.1096"/>
<dbReference type="OrthoDB" id="278699at2"/>
<dbReference type="InterPro" id="IPR027450">
    <property type="entry name" value="AlkB-like"/>
</dbReference>
<protein>
    <submittedName>
        <fullName evidence="2">Alkylated DNA repair protein</fullName>
    </submittedName>
</protein>
<dbReference type="InterPro" id="IPR005123">
    <property type="entry name" value="Oxoglu/Fe-dep_dioxygenase_dom"/>
</dbReference>
<dbReference type="Gene3D" id="2.60.120.590">
    <property type="entry name" value="Alpha-ketoglutarate-dependent dioxygenase AlkB-like"/>
    <property type="match status" value="1"/>
</dbReference>
<dbReference type="EMBL" id="AVFL01000003">
    <property type="protein sequence ID" value="EWY41585.1"/>
    <property type="molecule type" value="Genomic_DNA"/>
</dbReference>
<dbReference type="InterPro" id="IPR037151">
    <property type="entry name" value="AlkB-like_sf"/>
</dbReference>
<evidence type="ECO:0000259" key="1">
    <source>
        <dbReference type="PROSITE" id="PS51471"/>
    </source>
</evidence>
<dbReference type="PANTHER" id="PTHR12463:SF1">
    <property type="entry name" value="2-OXOGLUTARATE AND FE-DEPENDENT OXYGENASE FAMILY PROTEIN"/>
    <property type="match status" value="1"/>
</dbReference>
<dbReference type="PANTHER" id="PTHR12463">
    <property type="entry name" value="OXYGENASE-RELATED"/>
    <property type="match status" value="1"/>
</dbReference>
<dbReference type="InterPro" id="IPR032857">
    <property type="entry name" value="ALKBH4"/>
</dbReference>
<proteinExistence type="predicted"/>
<accession>W9H5S0</accession>
<dbReference type="SUPFAM" id="SSF51197">
    <property type="entry name" value="Clavaminate synthase-like"/>
    <property type="match status" value="1"/>
</dbReference>
<reference evidence="2 3" key="1">
    <citation type="submission" date="2013-08" db="EMBL/GenBank/DDBJ databases">
        <title>The genome sequence of Skermanella stibiiresistens.</title>
        <authorList>
            <person name="Zhu W."/>
            <person name="Wang G."/>
        </authorList>
    </citation>
    <scope>NUCLEOTIDE SEQUENCE [LARGE SCALE GENOMIC DNA]</scope>
    <source>
        <strain evidence="2 3">SB22</strain>
    </source>
</reference>
<keyword evidence="3" id="KW-1185">Reference proteome</keyword>
<dbReference type="GO" id="GO:0032451">
    <property type="term" value="F:demethylase activity"/>
    <property type="evidence" value="ECO:0007669"/>
    <property type="project" value="TreeGrafter"/>
</dbReference>
<comment type="caution">
    <text evidence="2">The sequence shown here is derived from an EMBL/GenBank/DDBJ whole genome shotgun (WGS) entry which is preliminary data.</text>
</comment>
<dbReference type="GO" id="GO:0016491">
    <property type="term" value="F:oxidoreductase activity"/>
    <property type="evidence" value="ECO:0007669"/>
    <property type="project" value="TreeGrafter"/>
</dbReference>
<gene>
    <name evidence="2" type="ORF">N825_23820</name>
</gene>
<organism evidence="2 3">
    <name type="scientific">Skermanella stibiiresistens SB22</name>
    <dbReference type="NCBI Taxonomy" id="1385369"/>
    <lineage>
        <taxon>Bacteria</taxon>
        <taxon>Pseudomonadati</taxon>
        <taxon>Pseudomonadota</taxon>
        <taxon>Alphaproteobacteria</taxon>
        <taxon>Rhodospirillales</taxon>
        <taxon>Azospirillaceae</taxon>
        <taxon>Skermanella</taxon>
    </lineage>
</organism>
<evidence type="ECO:0000313" key="3">
    <source>
        <dbReference type="Proteomes" id="UP000019486"/>
    </source>
</evidence>
<feature type="domain" description="Fe2OG dioxygenase" evidence="1">
    <location>
        <begin position="95"/>
        <end position="197"/>
    </location>
</feature>
<dbReference type="Pfam" id="PF13532">
    <property type="entry name" value="2OG-FeII_Oxy_2"/>
    <property type="match status" value="1"/>
</dbReference>
<name>W9H5S0_9PROT</name>
<dbReference type="GO" id="GO:0070988">
    <property type="term" value="P:demethylation"/>
    <property type="evidence" value="ECO:0007669"/>
    <property type="project" value="InterPro"/>
</dbReference>
<sequence>MTGDLFGFEPVPACPPVPGLAYLDGWTEGAAAVALLGRVDGGSWSHDLKRRVRHFGYRYDYRARSVSVSDHLGPLPDWLADLGRRLFREGVFDQPPDQVIINEYPPGQGIAPHVDCIPCFGPSIAIISLGGGVAMSFRHTVTDECHEMILRPGSLLCLSGPARYEWTHGIPARKSDMVSGVRVPRSRRVSLTFRTIIPSGASPG</sequence>
<dbReference type="STRING" id="1385369.N825_23820"/>
<dbReference type="Proteomes" id="UP000019486">
    <property type="component" value="Unassembled WGS sequence"/>
</dbReference>
<dbReference type="RefSeq" id="WP_037448050.1">
    <property type="nucleotide sequence ID" value="NZ_AVFL01000003.1"/>
</dbReference>
<dbReference type="PROSITE" id="PS51471">
    <property type="entry name" value="FE2OG_OXY"/>
    <property type="match status" value="1"/>
</dbReference>